<keyword evidence="4" id="KW-1185">Reference proteome</keyword>
<dbReference type="SUPFAM" id="SSF50249">
    <property type="entry name" value="Nucleic acid-binding proteins"/>
    <property type="match status" value="1"/>
</dbReference>
<sequence length="107" mass="11550">MQNVVFQGRLAADPQVTGDFGKAVFRLLENRGRDAASQPRVVGVNCVSWSKALNARVIAPHLRRGCEVLVAGAFVDVRYHARDGGVRVAKELAVRRIALLDWAAGAA</sequence>
<dbReference type="Gene3D" id="2.40.50.140">
    <property type="entry name" value="Nucleic acid-binding proteins"/>
    <property type="match status" value="1"/>
</dbReference>
<dbReference type="RefSeq" id="WP_377281563.1">
    <property type="nucleotide sequence ID" value="NZ_JBHRSI010000004.1"/>
</dbReference>
<organism evidence="3 4">
    <name type="scientific">Phenylobacterium terrae</name>
    <dbReference type="NCBI Taxonomy" id="2665495"/>
    <lineage>
        <taxon>Bacteria</taxon>
        <taxon>Pseudomonadati</taxon>
        <taxon>Pseudomonadota</taxon>
        <taxon>Alphaproteobacteria</taxon>
        <taxon>Caulobacterales</taxon>
        <taxon>Caulobacteraceae</taxon>
        <taxon>Phenylobacterium</taxon>
    </lineage>
</organism>
<dbReference type="Proteomes" id="UP001597237">
    <property type="component" value="Unassembled WGS sequence"/>
</dbReference>
<dbReference type="PROSITE" id="PS50935">
    <property type="entry name" value="SSB"/>
    <property type="match status" value="1"/>
</dbReference>
<reference evidence="4" key="1">
    <citation type="journal article" date="2019" name="Int. J. Syst. Evol. Microbiol.">
        <title>The Global Catalogue of Microorganisms (GCM) 10K type strain sequencing project: providing services to taxonomists for standard genome sequencing and annotation.</title>
        <authorList>
            <consortium name="The Broad Institute Genomics Platform"/>
            <consortium name="The Broad Institute Genome Sequencing Center for Infectious Disease"/>
            <person name="Wu L."/>
            <person name="Ma J."/>
        </authorList>
    </citation>
    <scope>NUCLEOTIDE SEQUENCE [LARGE SCALE GENOMIC DNA]</scope>
    <source>
        <strain evidence="4">DFY28</strain>
    </source>
</reference>
<protein>
    <submittedName>
        <fullName evidence="3">Single-stranded DNA-binding protein</fullName>
    </submittedName>
</protein>
<proteinExistence type="predicted"/>
<keyword evidence="1 2" id="KW-0238">DNA-binding</keyword>
<evidence type="ECO:0000256" key="1">
    <source>
        <dbReference type="ARBA" id="ARBA00023125"/>
    </source>
</evidence>
<name>A0ABW4N6M5_9CAUL</name>
<evidence type="ECO:0000313" key="3">
    <source>
        <dbReference type="EMBL" id="MFD1785503.1"/>
    </source>
</evidence>
<accession>A0ABW4N6M5</accession>
<dbReference type="InterPro" id="IPR012340">
    <property type="entry name" value="NA-bd_OB-fold"/>
</dbReference>
<dbReference type="InterPro" id="IPR000424">
    <property type="entry name" value="Primosome_PriB/ssb"/>
</dbReference>
<evidence type="ECO:0000256" key="2">
    <source>
        <dbReference type="PROSITE-ProRule" id="PRU00252"/>
    </source>
</evidence>
<dbReference type="GO" id="GO:0003677">
    <property type="term" value="F:DNA binding"/>
    <property type="evidence" value="ECO:0007669"/>
    <property type="project" value="UniProtKB-KW"/>
</dbReference>
<dbReference type="EMBL" id="JBHUEY010000006">
    <property type="protein sequence ID" value="MFD1785503.1"/>
    <property type="molecule type" value="Genomic_DNA"/>
</dbReference>
<gene>
    <name evidence="3" type="ORF">ACFSC0_19040</name>
</gene>
<comment type="caution">
    <text evidence="3">The sequence shown here is derived from an EMBL/GenBank/DDBJ whole genome shotgun (WGS) entry which is preliminary data.</text>
</comment>
<evidence type="ECO:0000313" key="4">
    <source>
        <dbReference type="Proteomes" id="UP001597237"/>
    </source>
</evidence>